<feature type="region of interest" description="Disordered" evidence="1">
    <location>
        <begin position="176"/>
        <end position="204"/>
    </location>
</feature>
<dbReference type="RefSeq" id="XP_001876121.1">
    <property type="nucleotide sequence ID" value="XM_001876086.1"/>
</dbReference>
<feature type="transmembrane region" description="Helical" evidence="2">
    <location>
        <begin position="220"/>
        <end position="244"/>
    </location>
</feature>
<protein>
    <submittedName>
        <fullName evidence="4">Predicted protein</fullName>
    </submittedName>
</protein>
<feature type="compositionally biased region" description="Low complexity" evidence="1">
    <location>
        <begin position="184"/>
        <end position="203"/>
    </location>
</feature>
<name>B0CX73_LACBS</name>
<keyword evidence="3" id="KW-0732">Signal</keyword>
<keyword evidence="2" id="KW-1133">Transmembrane helix</keyword>
<organism evidence="5">
    <name type="scientific">Laccaria bicolor (strain S238N-H82 / ATCC MYA-4686)</name>
    <name type="common">Bicoloured deceiver</name>
    <name type="synonym">Laccaria laccata var. bicolor</name>
    <dbReference type="NCBI Taxonomy" id="486041"/>
    <lineage>
        <taxon>Eukaryota</taxon>
        <taxon>Fungi</taxon>
        <taxon>Dikarya</taxon>
        <taxon>Basidiomycota</taxon>
        <taxon>Agaricomycotina</taxon>
        <taxon>Agaricomycetes</taxon>
        <taxon>Agaricomycetidae</taxon>
        <taxon>Agaricales</taxon>
        <taxon>Agaricineae</taxon>
        <taxon>Hydnangiaceae</taxon>
        <taxon>Laccaria</taxon>
    </lineage>
</organism>
<accession>B0CX73</accession>
<dbReference type="EMBL" id="DS547093">
    <property type="protein sequence ID" value="EDR13623.1"/>
    <property type="molecule type" value="Genomic_DNA"/>
</dbReference>
<dbReference type="InParanoid" id="B0CX73"/>
<dbReference type="OrthoDB" id="2758521at2759"/>
<feature type="region of interest" description="Disordered" evidence="1">
    <location>
        <begin position="293"/>
        <end position="312"/>
    </location>
</feature>
<evidence type="ECO:0000256" key="2">
    <source>
        <dbReference type="SAM" id="Phobius"/>
    </source>
</evidence>
<dbReference type="KEGG" id="lbc:LACBIDRAFT_322694"/>
<keyword evidence="2" id="KW-0472">Membrane</keyword>
<evidence type="ECO:0000256" key="3">
    <source>
        <dbReference type="SAM" id="SignalP"/>
    </source>
</evidence>
<dbReference type="HOGENOM" id="CLU_033259_0_0_1"/>
<dbReference type="AlphaFoldDB" id="B0CX73"/>
<evidence type="ECO:0000313" key="4">
    <source>
        <dbReference type="EMBL" id="EDR13623.1"/>
    </source>
</evidence>
<keyword evidence="2" id="KW-0812">Transmembrane</keyword>
<evidence type="ECO:0000313" key="5">
    <source>
        <dbReference type="Proteomes" id="UP000001194"/>
    </source>
</evidence>
<dbReference type="GeneID" id="6071788"/>
<dbReference type="Proteomes" id="UP000001194">
    <property type="component" value="Unassembled WGS sequence"/>
</dbReference>
<gene>
    <name evidence="4" type="ORF">LACBIDRAFT_322694</name>
</gene>
<sequence>MALVLLFILLNILGQFGLAALVNQTIDDYFGDPITGTFPIYSPANLWQQGNGCITCVVRPDTSIPFDGTWHDSTFFVGGATRSAVYAFFITAPIIPGVNSSLFETHLNITLDGNLSGNFDSIPSGSNYGYNQLVYGNASLNYGKHTLVISSGGPSRSILEFDYVIYTTDDGTTSSLTAPVGSPTGISTKSSSNPSSATSSQTTVLPNVTSSATATHQPALIGPIVGGVVGGVAAIALVIIFSFYRNRDRSTAHEVEATDQAIPVGPQTPRTLIVTPAEIDPFIIPPSQASFYGTAQKQQLRHTPSSTRTTVDPRQVELSRRMQELQREMALLQSQNSPSSQHLPLRTEQGNDWRSNVELLRAEVERLRLVMHSSQGLTDRPPPDYAYSFRDEITSSGGMSSPVLFCNLPHVLPVDAVQML</sequence>
<keyword evidence="5" id="KW-1185">Reference proteome</keyword>
<reference evidence="4 5" key="1">
    <citation type="journal article" date="2008" name="Nature">
        <title>The genome of Laccaria bicolor provides insights into mycorrhizal symbiosis.</title>
        <authorList>
            <person name="Martin F."/>
            <person name="Aerts A."/>
            <person name="Ahren D."/>
            <person name="Brun A."/>
            <person name="Danchin E.G.J."/>
            <person name="Duchaussoy F."/>
            <person name="Gibon J."/>
            <person name="Kohler A."/>
            <person name="Lindquist E."/>
            <person name="Pereda V."/>
            <person name="Salamov A."/>
            <person name="Shapiro H.J."/>
            <person name="Wuyts J."/>
            <person name="Blaudez D."/>
            <person name="Buee M."/>
            <person name="Brokstein P."/>
            <person name="Canbaeck B."/>
            <person name="Cohen D."/>
            <person name="Courty P.E."/>
            <person name="Coutinho P.M."/>
            <person name="Delaruelle C."/>
            <person name="Detter J.C."/>
            <person name="Deveau A."/>
            <person name="DiFazio S."/>
            <person name="Duplessis S."/>
            <person name="Fraissinet-Tachet L."/>
            <person name="Lucic E."/>
            <person name="Frey-Klett P."/>
            <person name="Fourrey C."/>
            <person name="Feussner I."/>
            <person name="Gay G."/>
            <person name="Grimwood J."/>
            <person name="Hoegger P.J."/>
            <person name="Jain P."/>
            <person name="Kilaru S."/>
            <person name="Labbe J."/>
            <person name="Lin Y.C."/>
            <person name="Legue V."/>
            <person name="Le Tacon F."/>
            <person name="Marmeisse R."/>
            <person name="Melayah D."/>
            <person name="Montanini B."/>
            <person name="Muratet M."/>
            <person name="Nehls U."/>
            <person name="Niculita-Hirzel H."/>
            <person name="Oudot-Le Secq M.P."/>
            <person name="Peter M."/>
            <person name="Quesneville H."/>
            <person name="Rajashekar B."/>
            <person name="Reich M."/>
            <person name="Rouhier N."/>
            <person name="Schmutz J."/>
            <person name="Yin T."/>
            <person name="Chalot M."/>
            <person name="Henrissat B."/>
            <person name="Kuees U."/>
            <person name="Lucas S."/>
            <person name="Van de Peer Y."/>
            <person name="Podila G.K."/>
            <person name="Polle A."/>
            <person name="Pukkila P.J."/>
            <person name="Richardson P.M."/>
            <person name="Rouze P."/>
            <person name="Sanders I.R."/>
            <person name="Stajich J.E."/>
            <person name="Tunlid A."/>
            <person name="Tuskan G."/>
            <person name="Grigoriev I.V."/>
        </authorList>
    </citation>
    <scope>NUCLEOTIDE SEQUENCE [LARGE SCALE GENOMIC DNA]</scope>
    <source>
        <strain evidence="5">S238N-H82 / ATCC MYA-4686</strain>
    </source>
</reference>
<feature type="chain" id="PRO_5002748961" evidence="3">
    <location>
        <begin position="20"/>
        <end position="420"/>
    </location>
</feature>
<evidence type="ECO:0000256" key="1">
    <source>
        <dbReference type="SAM" id="MobiDB-lite"/>
    </source>
</evidence>
<feature type="signal peptide" evidence="3">
    <location>
        <begin position="1"/>
        <end position="19"/>
    </location>
</feature>
<proteinExistence type="predicted"/>